<sequence length="375" mass="39102">MADPGLLLGLRQLEDSMLAVLEDLVMTETPSDDLRLLRNGTRLLSGLVNRLLGEAPETVEVDGRSHLRLRGSGDRPVLVVCHLDTVWPAGTTGRWPFAVADGRATGPGVFDMKAGLVQALYAISALSRTDGVTLLVTTDEEIGSPTGRALVEDEARRSRAVLVPEPSAAGALKTARKGISMYRLHVQGRAAHAGLEPERGVNALVELARQVPRIADLGDARLGTTVTPTTATAGSSRNTVPATAEAAIDVRAATVAEQERVHAELADLAPGTDGAVLRLEGGINRPPFEPDASAGLMTLAERFADELGLAPLRQASVGGGSDGNFTAALGVPTLDGIGAVGDHAHAEGEYSLTAPMSERAALLCALIDHLTEDKP</sequence>
<dbReference type="SUPFAM" id="SSF53187">
    <property type="entry name" value="Zn-dependent exopeptidases"/>
    <property type="match status" value="1"/>
</dbReference>
<gene>
    <name evidence="4" type="ORF">GCM10009744_46940</name>
</gene>
<dbReference type="InterPro" id="IPR050072">
    <property type="entry name" value="Peptidase_M20A"/>
</dbReference>
<dbReference type="Gene3D" id="3.30.70.360">
    <property type="match status" value="1"/>
</dbReference>
<dbReference type="InterPro" id="IPR017150">
    <property type="entry name" value="Pept_M20_glutamate_carboxypep"/>
</dbReference>
<keyword evidence="5" id="KW-1185">Reference proteome</keyword>
<dbReference type="InterPro" id="IPR002933">
    <property type="entry name" value="Peptidase_M20"/>
</dbReference>
<reference evidence="4 5" key="1">
    <citation type="journal article" date="2019" name="Int. J. Syst. Evol. Microbiol.">
        <title>The Global Catalogue of Microorganisms (GCM) 10K type strain sequencing project: providing services to taxonomists for standard genome sequencing and annotation.</title>
        <authorList>
            <consortium name="The Broad Institute Genomics Platform"/>
            <consortium name="The Broad Institute Genome Sequencing Center for Infectious Disease"/>
            <person name="Wu L."/>
            <person name="Ma J."/>
        </authorList>
    </citation>
    <scope>NUCLEOTIDE SEQUENCE [LARGE SCALE GENOMIC DNA]</scope>
    <source>
        <strain evidence="4 5">JCM 14306</strain>
    </source>
</reference>
<protein>
    <submittedName>
        <fullName evidence="4">M20 family metallopeptidase</fullName>
    </submittedName>
</protein>
<organism evidence="4 5">
    <name type="scientific">Kribbella alba</name>
    <dbReference type="NCBI Taxonomy" id="190197"/>
    <lineage>
        <taxon>Bacteria</taxon>
        <taxon>Bacillati</taxon>
        <taxon>Actinomycetota</taxon>
        <taxon>Actinomycetes</taxon>
        <taxon>Propionibacteriales</taxon>
        <taxon>Kribbellaceae</taxon>
        <taxon>Kribbella</taxon>
    </lineage>
</organism>
<dbReference type="EMBL" id="BAAANE010000007">
    <property type="protein sequence ID" value="GAA1649979.1"/>
    <property type="molecule type" value="Genomic_DNA"/>
</dbReference>
<dbReference type="RefSeq" id="WP_344114107.1">
    <property type="nucleotide sequence ID" value="NZ_BAAANE010000007.1"/>
</dbReference>
<evidence type="ECO:0000313" key="4">
    <source>
        <dbReference type="EMBL" id="GAA1649979.1"/>
    </source>
</evidence>
<dbReference type="Gene3D" id="3.40.630.10">
    <property type="entry name" value="Zn peptidases"/>
    <property type="match status" value="1"/>
</dbReference>
<evidence type="ECO:0000256" key="1">
    <source>
        <dbReference type="ARBA" id="ARBA00022723"/>
    </source>
</evidence>
<dbReference type="Pfam" id="PF01546">
    <property type="entry name" value="Peptidase_M20"/>
    <property type="match status" value="1"/>
</dbReference>
<evidence type="ECO:0000313" key="5">
    <source>
        <dbReference type="Proteomes" id="UP001501319"/>
    </source>
</evidence>
<dbReference type="Pfam" id="PF07687">
    <property type="entry name" value="M20_dimer"/>
    <property type="match status" value="1"/>
</dbReference>
<feature type="domain" description="Peptidase M20 dimerisation" evidence="3">
    <location>
        <begin position="174"/>
        <end position="268"/>
    </location>
</feature>
<keyword evidence="1" id="KW-0479">Metal-binding</keyword>
<evidence type="ECO:0000259" key="3">
    <source>
        <dbReference type="Pfam" id="PF07687"/>
    </source>
</evidence>
<dbReference type="Proteomes" id="UP001501319">
    <property type="component" value="Unassembled WGS sequence"/>
</dbReference>
<comment type="caution">
    <text evidence="4">The sequence shown here is derived from an EMBL/GenBank/DDBJ whole genome shotgun (WGS) entry which is preliminary data.</text>
</comment>
<dbReference type="InterPro" id="IPR011650">
    <property type="entry name" value="Peptidase_M20_dimer"/>
</dbReference>
<proteinExistence type="predicted"/>
<dbReference type="PANTHER" id="PTHR43808">
    <property type="entry name" value="ACETYLORNITHINE DEACETYLASE"/>
    <property type="match status" value="1"/>
</dbReference>
<dbReference type="InterPro" id="IPR036264">
    <property type="entry name" value="Bact_exopeptidase_dim_dom"/>
</dbReference>
<dbReference type="SUPFAM" id="SSF55031">
    <property type="entry name" value="Bacterial exopeptidase dimerisation domain"/>
    <property type="match status" value="1"/>
</dbReference>
<name>A0ABN2FJV0_9ACTN</name>
<keyword evidence="2" id="KW-0378">Hydrolase</keyword>
<evidence type="ECO:0000256" key="2">
    <source>
        <dbReference type="ARBA" id="ARBA00022801"/>
    </source>
</evidence>
<dbReference type="PIRSF" id="PIRSF037238">
    <property type="entry name" value="Carboxypeptidase_G2"/>
    <property type="match status" value="1"/>
</dbReference>
<dbReference type="PANTHER" id="PTHR43808:SF9">
    <property type="entry name" value="BLL0789 PROTEIN"/>
    <property type="match status" value="1"/>
</dbReference>
<accession>A0ABN2FJV0</accession>